<organism evidence="2 3">
    <name type="scientific">Quillaja saponaria</name>
    <name type="common">Soap bark tree</name>
    <dbReference type="NCBI Taxonomy" id="32244"/>
    <lineage>
        <taxon>Eukaryota</taxon>
        <taxon>Viridiplantae</taxon>
        <taxon>Streptophyta</taxon>
        <taxon>Embryophyta</taxon>
        <taxon>Tracheophyta</taxon>
        <taxon>Spermatophyta</taxon>
        <taxon>Magnoliopsida</taxon>
        <taxon>eudicotyledons</taxon>
        <taxon>Gunneridae</taxon>
        <taxon>Pentapetalae</taxon>
        <taxon>rosids</taxon>
        <taxon>fabids</taxon>
        <taxon>Fabales</taxon>
        <taxon>Quillajaceae</taxon>
        <taxon>Quillaja</taxon>
    </lineage>
</organism>
<accession>A0AAD7QHZ4</accession>
<gene>
    <name evidence="2" type="ORF">O6P43_000453</name>
</gene>
<evidence type="ECO:0000259" key="1">
    <source>
        <dbReference type="Pfam" id="PF01370"/>
    </source>
</evidence>
<reference evidence="2 3" key="1">
    <citation type="journal article" date="2023" name="Science">
        <title>Elucidation of the pathway for biosynthesis of saponin adjuvants from the soapbark tree.</title>
        <authorList>
            <person name="Reed J."/>
            <person name="Orme A."/>
            <person name="El-Demerdash A."/>
            <person name="Owen C."/>
            <person name="Martin L.B.B."/>
            <person name="Misra R.C."/>
            <person name="Kikuchi S."/>
            <person name="Rejzek M."/>
            <person name="Martin A.C."/>
            <person name="Harkess A."/>
            <person name="Leebens-Mack J."/>
            <person name="Louveau T."/>
            <person name="Stephenson M.J."/>
            <person name="Osbourn A."/>
        </authorList>
    </citation>
    <scope>NUCLEOTIDE SEQUENCE [LARGE SCALE GENOMIC DNA]</scope>
    <source>
        <strain evidence="2">S10</strain>
    </source>
</reference>
<dbReference type="InterPro" id="IPR001509">
    <property type="entry name" value="Epimerase_deHydtase"/>
</dbReference>
<dbReference type="InterPro" id="IPR050177">
    <property type="entry name" value="Lipid_A_modif_metabolic_enz"/>
</dbReference>
<evidence type="ECO:0000313" key="2">
    <source>
        <dbReference type="EMBL" id="KAJ7981151.1"/>
    </source>
</evidence>
<dbReference type="Pfam" id="PF01370">
    <property type="entry name" value="Epimerase"/>
    <property type="match status" value="1"/>
</dbReference>
<name>A0AAD7QHZ4_QUISA</name>
<dbReference type="Proteomes" id="UP001163823">
    <property type="component" value="Chromosome 1"/>
</dbReference>
<sequence length="387" mass="43681">MERVNLDGKEIKPLTICLISGGGFVGSHLCEKLMADTSHKAIVVDISSEKINHLLDHSSPWRDRIEFHKIKIKNDSNSLLETLIKASDLTINLSAICTPYMSRPLARIKSYFLDAILNFPVVKYCTESNKRLIHFSTCGVYENTERSFLPEYQVIRKDVCTFSFGMEQEPNLLKEDASPSICDPIGKHRWSYACAKQMMERLIYAEDAEHGLDFTIVIPFNWIGPEMDFIPGVDRLTGGVPRVLACFSNNLLRGEPLKVDCEKSQRSFCYIKDAIEAILLMIENPERANGQIFDVGNPDNEVTVKQFAEMMIEVYAKVGGKSAPGSSTIDVSSEILYGEGYDDIDQRIPDMTIISKQLGWKPTTSLQDLLEITLSYQHQTYSQSIKK</sequence>
<feature type="domain" description="NAD-dependent epimerase/dehydratase" evidence="1">
    <location>
        <begin position="18"/>
        <end position="296"/>
    </location>
</feature>
<dbReference type="Gene3D" id="3.40.50.720">
    <property type="entry name" value="NAD(P)-binding Rossmann-like Domain"/>
    <property type="match status" value="1"/>
</dbReference>
<proteinExistence type="predicted"/>
<protein>
    <submittedName>
        <fullName evidence="2">UDP-D-apiose/UDP-D-xylose synthase</fullName>
    </submittedName>
</protein>
<evidence type="ECO:0000313" key="3">
    <source>
        <dbReference type="Proteomes" id="UP001163823"/>
    </source>
</evidence>
<dbReference type="InterPro" id="IPR036291">
    <property type="entry name" value="NAD(P)-bd_dom_sf"/>
</dbReference>
<dbReference type="AlphaFoldDB" id="A0AAD7QHZ4"/>
<dbReference type="PANTHER" id="PTHR43245:SF21">
    <property type="entry name" value="UDP-GLUCURONATE DECARBOXYLASE-RELATED"/>
    <property type="match status" value="1"/>
</dbReference>
<comment type="caution">
    <text evidence="2">The sequence shown here is derived from an EMBL/GenBank/DDBJ whole genome shotgun (WGS) entry which is preliminary data.</text>
</comment>
<dbReference type="SUPFAM" id="SSF51735">
    <property type="entry name" value="NAD(P)-binding Rossmann-fold domains"/>
    <property type="match status" value="1"/>
</dbReference>
<dbReference type="EMBL" id="JARAOO010000001">
    <property type="protein sequence ID" value="KAJ7981151.1"/>
    <property type="molecule type" value="Genomic_DNA"/>
</dbReference>
<dbReference type="KEGG" id="qsa:O6P43_000453"/>
<dbReference type="PANTHER" id="PTHR43245">
    <property type="entry name" value="BIFUNCTIONAL POLYMYXIN RESISTANCE PROTEIN ARNA"/>
    <property type="match status" value="1"/>
</dbReference>
<keyword evidence="3" id="KW-1185">Reference proteome</keyword>